<dbReference type="GO" id="GO:0055085">
    <property type="term" value="P:transmembrane transport"/>
    <property type="evidence" value="ECO:0007669"/>
    <property type="project" value="UniProtKB-ARBA"/>
</dbReference>
<dbReference type="PANTHER" id="PTHR43776:SF7">
    <property type="entry name" value="D,D-DIPEPTIDE TRANSPORT ATP-BINDING PROTEIN DDPF-RELATED"/>
    <property type="match status" value="1"/>
</dbReference>
<reference evidence="6" key="2">
    <citation type="submission" date="2021-04" db="EMBL/GenBank/DDBJ databases">
        <authorList>
            <person name="Gilroy R."/>
        </authorList>
    </citation>
    <scope>NUCLEOTIDE SEQUENCE</scope>
    <source>
        <strain evidence="6">CHK188-4685</strain>
    </source>
</reference>
<sequence length="333" mass="37205">MSGQNEKTCLKVQDLKMYFPVKNGLFSKPRQLKAVDGVSFAIPEGKTMGLVGESGCGKTTVGRTILKLYQPTGGKIIFQGEDLTDLTDTQMLPFRKKMQMIFQDPYTSLDPRMTVESIIAEPIRALKLYGPAECRDRVRELIQMVGLKPDHLNRYPHEFSGGQRQRIGIARALAAEPEFIVCDEPISALDVSIQAQVINILEELQERFGFTYLFISHDLSMVRHISHQVGVMYLGNLIEYAPVDELFDHMLHPYTRSLISAVPVADPIQARESSRIVLQGDVPSPIDPPPGCPFKARCAFAREICGQEKPELMDVGGGHKVACHLYHTNIKPL</sequence>
<evidence type="ECO:0000313" key="7">
    <source>
        <dbReference type="Proteomes" id="UP000886804"/>
    </source>
</evidence>
<evidence type="ECO:0000259" key="5">
    <source>
        <dbReference type="PROSITE" id="PS50893"/>
    </source>
</evidence>
<dbReference type="InterPro" id="IPR027417">
    <property type="entry name" value="P-loop_NTPase"/>
</dbReference>
<protein>
    <submittedName>
        <fullName evidence="6">ATP-binding cassette domain-containing protein</fullName>
    </submittedName>
</protein>
<feature type="domain" description="ABC transporter" evidence="5">
    <location>
        <begin position="10"/>
        <end position="259"/>
    </location>
</feature>
<evidence type="ECO:0000313" key="6">
    <source>
        <dbReference type="EMBL" id="HJB06721.1"/>
    </source>
</evidence>
<comment type="similarity">
    <text evidence="1">Belongs to the ABC transporter superfamily.</text>
</comment>
<dbReference type="Pfam" id="PF00005">
    <property type="entry name" value="ABC_tran"/>
    <property type="match status" value="1"/>
</dbReference>
<dbReference type="InterPro" id="IPR017871">
    <property type="entry name" value="ABC_transporter-like_CS"/>
</dbReference>
<dbReference type="PROSITE" id="PS50893">
    <property type="entry name" value="ABC_TRANSPORTER_2"/>
    <property type="match status" value="1"/>
</dbReference>
<dbReference type="GO" id="GO:0016887">
    <property type="term" value="F:ATP hydrolysis activity"/>
    <property type="evidence" value="ECO:0007669"/>
    <property type="project" value="InterPro"/>
</dbReference>
<dbReference type="InterPro" id="IPR003439">
    <property type="entry name" value="ABC_transporter-like_ATP-bd"/>
</dbReference>
<proteinExistence type="inferred from homology"/>
<dbReference type="PROSITE" id="PS00211">
    <property type="entry name" value="ABC_TRANSPORTER_1"/>
    <property type="match status" value="1"/>
</dbReference>
<evidence type="ECO:0000256" key="2">
    <source>
        <dbReference type="ARBA" id="ARBA00022448"/>
    </source>
</evidence>
<dbReference type="Pfam" id="PF08352">
    <property type="entry name" value="oligo_HPY"/>
    <property type="match status" value="1"/>
</dbReference>
<accession>A0A9D2L6A3</accession>
<gene>
    <name evidence="6" type="ORF">H9716_02515</name>
</gene>
<name>A0A9D2L6A3_9FIRM</name>
<dbReference type="GO" id="GO:0005524">
    <property type="term" value="F:ATP binding"/>
    <property type="evidence" value="ECO:0007669"/>
    <property type="project" value="UniProtKB-KW"/>
</dbReference>
<comment type="caution">
    <text evidence="6">The sequence shown here is derived from an EMBL/GenBank/DDBJ whole genome shotgun (WGS) entry which is preliminary data.</text>
</comment>
<dbReference type="InterPro" id="IPR013563">
    <property type="entry name" value="Oligopep_ABC_C"/>
</dbReference>
<dbReference type="SUPFAM" id="SSF52540">
    <property type="entry name" value="P-loop containing nucleoside triphosphate hydrolases"/>
    <property type="match status" value="1"/>
</dbReference>
<dbReference type="FunFam" id="3.40.50.300:FF:000016">
    <property type="entry name" value="Oligopeptide ABC transporter ATP-binding component"/>
    <property type="match status" value="1"/>
</dbReference>
<dbReference type="Proteomes" id="UP000886804">
    <property type="component" value="Unassembled WGS sequence"/>
</dbReference>
<dbReference type="EMBL" id="DWYS01000033">
    <property type="protein sequence ID" value="HJB06721.1"/>
    <property type="molecule type" value="Genomic_DNA"/>
</dbReference>
<organism evidence="6 7">
    <name type="scientific">Candidatus Enterocloster faecavium</name>
    <dbReference type="NCBI Taxonomy" id="2838560"/>
    <lineage>
        <taxon>Bacteria</taxon>
        <taxon>Bacillati</taxon>
        <taxon>Bacillota</taxon>
        <taxon>Clostridia</taxon>
        <taxon>Lachnospirales</taxon>
        <taxon>Lachnospiraceae</taxon>
        <taxon>Enterocloster</taxon>
    </lineage>
</organism>
<dbReference type="CDD" id="cd03257">
    <property type="entry name" value="ABC_NikE_OppD_transporters"/>
    <property type="match status" value="1"/>
</dbReference>
<dbReference type="SMART" id="SM00382">
    <property type="entry name" value="AAA"/>
    <property type="match status" value="1"/>
</dbReference>
<dbReference type="Gene3D" id="3.40.50.300">
    <property type="entry name" value="P-loop containing nucleotide triphosphate hydrolases"/>
    <property type="match status" value="1"/>
</dbReference>
<reference evidence="6" key="1">
    <citation type="journal article" date="2021" name="PeerJ">
        <title>Extensive microbial diversity within the chicken gut microbiome revealed by metagenomics and culture.</title>
        <authorList>
            <person name="Gilroy R."/>
            <person name="Ravi A."/>
            <person name="Getino M."/>
            <person name="Pursley I."/>
            <person name="Horton D.L."/>
            <person name="Alikhan N.F."/>
            <person name="Baker D."/>
            <person name="Gharbi K."/>
            <person name="Hall N."/>
            <person name="Watson M."/>
            <person name="Adriaenssens E.M."/>
            <person name="Foster-Nyarko E."/>
            <person name="Jarju S."/>
            <person name="Secka A."/>
            <person name="Antonio M."/>
            <person name="Oren A."/>
            <person name="Chaudhuri R.R."/>
            <person name="La Ragione R."/>
            <person name="Hildebrand F."/>
            <person name="Pallen M.J."/>
        </authorList>
    </citation>
    <scope>NUCLEOTIDE SEQUENCE</scope>
    <source>
        <strain evidence="6">CHK188-4685</strain>
    </source>
</reference>
<dbReference type="NCBIfam" id="TIGR01727">
    <property type="entry name" value="oligo_HPY"/>
    <property type="match status" value="1"/>
</dbReference>
<evidence type="ECO:0000256" key="4">
    <source>
        <dbReference type="ARBA" id="ARBA00022840"/>
    </source>
</evidence>
<keyword evidence="4 6" id="KW-0067">ATP-binding</keyword>
<dbReference type="InterPro" id="IPR050319">
    <property type="entry name" value="ABC_transp_ATP-bind"/>
</dbReference>
<evidence type="ECO:0000256" key="1">
    <source>
        <dbReference type="ARBA" id="ARBA00005417"/>
    </source>
</evidence>
<dbReference type="InterPro" id="IPR003593">
    <property type="entry name" value="AAA+_ATPase"/>
</dbReference>
<dbReference type="GO" id="GO:0015833">
    <property type="term" value="P:peptide transport"/>
    <property type="evidence" value="ECO:0007669"/>
    <property type="project" value="InterPro"/>
</dbReference>
<keyword evidence="3" id="KW-0547">Nucleotide-binding</keyword>
<dbReference type="AlphaFoldDB" id="A0A9D2L6A3"/>
<dbReference type="PANTHER" id="PTHR43776">
    <property type="entry name" value="TRANSPORT ATP-BINDING PROTEIN"/>
    <property type="match status" value="1"/>
</dbReference>
<keyword evidence="2" id="KW-0813">Transport</keyword>
<evidence type="ECO:0000256" key="3">
    <source>
        <dbReference type="ARBA" id="ARBA00022741"/>
    </source>
</evidence>